<sequence>MILVEEIEYIQRFGKEKNEEITLDKAFNILVLQYYCYKEKELELVWNDIINFNITDGKNDGGIDFVYFDDEDSKVIVGQSKNSSSVDVNECVSEINKVVDTIINFGNGQTGKYNEKVKIFLQNSLDRLTDETFGNVEIVFSSLSDFKKNNAMEKLEMAKKEVSEIEIQHNEDIVALIAKVRSQDETVKESSFELDKANNFLEYESGGIEGAFVNISSKSLIQAYNKFHSKGLFNLNIRRFIKSKNVDDGIVETLDKKRDSFWFLNNGLTIACEDFRIDGNTVKLYGYSIVNGGQTTTLISEYKGSNKKEFFIPCKLLKQSDNSNQDKLMDFFSNIAEATNSQKPIQPKDLKANAPEMRGLRELLKNEKINLEIKRGESTNSKKFKIKIKNDDLAQIIFSFVNQKPGTARSNKKALFSNNKTYNLIFKQGYSSDRDKKAFLLDLIDLNDRFANLSKRFKNNLESNFNAEETNIFNNSRTIIFALFGVVYRLVNKDISIVDLKQDGSVLESKTFHYSAFISNYLGDDIDGKIESLVREFIEILLDEYNHQFNSGNVTSVSNFFKTDKKYIDAIVNRFSRVVGKPKKFEEIVDTYGLFLKR</sequence>
<dbReference type="InterPro" id="IPR018891">
    <property type="entry name" value="AIPR_C"/>
</dbReference>
<evidence type="ECO:0000259" key="1">
    <source>
        <dbReference type="Pfam" id="PF10592"/>
    </source>
</evidence>
<dbReference type="Proteomes" id="UP000322220">
    <property type="component" value="Unassembled WGS sequence"/>
</dbReference>
<dbReference type="RefSeq" id="WP_061396096.1">
    <property type="nucleotide sequence ID" value="NZ_CP030837.1"/>
</dbReference>
<reference evidence="2 3" key="1">
    <citation type="submission" date="2019-08" db="EMBL/GenBank/DDBJ databases">
        <title>Soil Listeria distribution.</title>
        <authorList>
            <person name="Liao J."/>
        </authorList>
    </citation>
    <scope>NUCLEOTIDE SEQUENCE [LARGE SCALE GENOMIC DNA]</scope>
    <source>
        <strain evidence="2 3">IN-RH-2-BL1</strain>
    </source>
</reference>
<comment type="caution">
    <text evidence="2">The sequence shown here is derived from an EMBL/GenBank/DDBJ whole genome shotgun (WGS) entry which is preliminary data.</text>
</comment>
<protein>
    <recommendedName>
        <fullName evidence="1">Abortive phage infection protein C-terminal domain-containing protein</fullName>
    </recommendedName>
</protein>
<evidence type="ECO:0000313" key="2">
    <source>
        <dbReference type="EMBL" id="TYU53133.1"/>
    </source>
</evidence>
<proteinExistence type="predicted"/>
<gene>
    <name evidence="2" type="ORF">FZW98_08130</name>
</gene>
<dbReference type="EMBL" id="VTIK01000003">
    <property type="protein sequence ID" value="TYU53133.1"/>
    <property type="molecule type" value="Genomic_DNA"/>
</dbReference>
<organism evidence="2 3">
    <name type="scientific">Listeria monocytogenes</name>
    <dbReference type="NCBI Taxonomy" id="1639"/>
    <lineage>
        <taxon>Bacteria</taxon>
        <taxon>Bacillati</taxon>
        <taxon>Bacillota</taxon>
        <taxon>Bacilli</taxon>
        <taxon>Bacillales</taxon>
        <taxon>Listeriaceae</taxon>
        <taxon>Listeria</taxon>
    </lineage>
</organism>
<feature type="domain" description="Abortive phage infection protein C-terminal" evidence="1">
    <location>
        <begin position="233"/>
        <end position="497"/>
    </location>
</feature>
<dbReference type="AlphaFoldDB" id="A0AB74NCP9"/>
<evidence type="ECO:0000313" key="3">
    <source>
        <dbReference type="Proteomes" id="UP000322220"/>
    </source>
</evidence>
<name>A0AB74NCP9_LISMN</name>
<accession>A0AB74NCP9</accession>
<dbReference type="Pfam" id="PF10592">
    <property type="entry name" value="AIPR"/>
    <property type="match status" value="1"/>
</dbReference>